<feature type="region of interest" description="Disordered" evidence="1">
    <location>
        <begin position="17"/>
        <end position="50"/>
    </location>
</feature>
<name>A0A401UJN2_9CLOT</name>
<keyword evidence="3" id="KW-1185">Reference proteome</keyword>
<evidence type="ECO:0000313" key="2">
    <source>
        <dbReference type="EMBL" id="GCD09715.1"/>
    </source>
</evidence>
<dbReference type="OrthoDB" id="1798350at2"/>
<evidence type="ECO:0000256" key="1">
    <source>
        <dbReference type="SAM" id="MobiDB-lite"/>
    </source>
</evidence>
<feature type="compositionally biased region" description="Basic and acidic residues" evidence="1">
    <location>
        <begin position="17"/>
        <end position="38"/>
    </location>
</feature>
<accession>A0A401UJN2</accession>
<dbReference type="RefSeq" id="WP_124999402.1">
    <property type="nucleotide sequence ID" value="NZ_BHYK01000006.1"/>
</dbReference>
<comment type="caution">
    <text evidence="2">The sequence shown here is derived from an EMBL/GenBank/DDBJ whole genome shotgun (WGS) entry which is preliminary data.</text>
</comment>
<reference evidence="2 3" key="1">
    <citation type="submission" date="2018-11" db="EMBL/GenBank/DDBJ databases">
        <title>Genome sequencing and assembly of Clostridium tagluense strain A121.</title>
        <authorList>
            <person name="Murakami T."/>
            <person name="Segawa T."/>
            <person name="Shcherbakova V.A."/>
            <person name="Mori H."/>
            <person name="Yoshimura Y."/>
        </authorList>
    </citation>
    <scope>NUCLEOTIDE SEQUENCE [LARGE SCALE GENOMIC DNA]</scope>
    <source>
        <strain evidence="2 3">A121</strain>
    </source>
</reference>
<sequence>MDKETKQMFELVLAKLDSMERKQDSMERKQDSMERKQDSMQQKQDSMDKRQDEVYIMQRGLEENAKVTRAEQDKMMHILSDIQGKVTKLTGEVEEHENFISQIRSIK</sequence>
<organism evidence="2 3">
    <name type="scientific">Clostridium tagluense</name>
    <dbReference type="NCBI Taxonomy" id="360422"/>
    <lineage>
        <taxon>Bacteria</taxon>
        <taxon>Bacillati</taxon>
        <taxon>Bacillota</taxon>
        <taxon>Clostridia</taxon>
        <taxon>Eubacteriales</taxon>
        <taxon>Clostridiaceae</taxon>
        <taxon>Clostridium</taxon>
    </lineage>
</organism>
<dbReference type="EMBL" id="BHYK01000006">
    <property type="protein sequence ID" value="GCD09715.1"/>
    <property type="molecule type" value="Genomic_DNA"/>
</dbReference>
<evidence type="ECO:0000313" key="3">
    <source>
        <dbReference type="Proteomes" id="UP000287872"/>
    </source>
</evidence>
<gene>
    <name evidence="2" type="ORF">Ctaglu_13380</name>
</gene>
<dbReference type="Proteomes" id="UP000287872">
    <property type="component" value="Unassembled WGS sequence"/>
</dbReference>
<protein>
    <submittedName>
        <fullName evidence="2">Uncharacterized protein</fullName>
    </submittedName>
</protein>
<dbReference type="AlphaFoldDB" id="A0A401UJN2"/>
<proteinExistence type="predicted"/>